<keyword evidence="2" id="KW-0812">Transmembrane</keyword>
<keyword evidence="2" id="KW-1133">Transmembrane helix</keyword>
<reference evidence="3" key="1">
    <citation type="submission" date="2021-01" db="EMBL/GenBank/DDBJ databases">
        <authorList>
            <person name="Corre E."/>
            <person name="Pelletier E."/>
            <person name="Niang G."/>
            <person name="Scheremetjew M."/>
            <person name="Finn R."/>
            <person name="Kale V."/>
            <person name="Holt S."/>
            <person name="Cochrane G."/>
            <person name="Meng A."/>
            <person name="Brown T."/>
            <person name="Cohen L."/>
        </authorList>
    </citation>
    <scope>NUCLEOTIDE SEQUENCE</scope>
</reference>
<protein>
    <submittedName>
        <fullName evidence="3">Uncharacterized protein</fullName>
    </submittedName>
</protein>
<dbReference type="EMBL" id="HBFQ01037027">
    <property type="protein sequence ID" value="CAD8851751.1"/>
    <property type="molecule type" value="Transcribed_RNA"/>
</dbReference>
<evidence type="ECO:0000313" key="3">
    <source>
        <dbReference type="EMBL" id="CAD8851751.1"/>
    </source>
</evidence>
<evidence type="ECO:0000256" key="2">
    <source>
        <dbReference type="SAM" id="Phobius"/>
    </source>
</evidence>
<feature type="transmembrane region" description="Helical" evidence="2">
    <location>
        <begin position="354"/>
        <end position="378"/>
    </location>
</feature>
<sequence length="465" mass="51655">MSGSDQGVAVLQELLRKPPQEIAEWALEQAGQMQSNNVQVERLPIFQLAGALKSASVEEKQALVCNAVKGFGDLPAIRRAEAVRIAMRAQHVMQQAEGLELAKLAEREHAAAMQRLAALESRSSSGFIDASGSSNAPPVPQRVRSQERLQQSGNPLVENLLRVAKEAKFNEMPRQDLSVIAQAAQREAMTQVQPQHLLDVVTQLNEHEREELTEVLVEAQVVPEEQRGLLEEAVRPGGYADKLSMALGWASLARKYVWVFVALPIVEFALSMVFGLMFECATPLPSWLRFDSVLAFLVAGSIFFTGVVLQPVYEKLREDPHGAVHRWHQVSEGRSFRTKLERAVPGVDFEAYRWGAIGVFAMVFLVLVGVFWAVIGVFELLATLVLGCNVATLIMCMLFIGLRFGFLVSMVLLLFFVLDEVQKHRSRLTVLGSTAVPMTEDARPRDRQPPHDHRDFLMGPGTAWE</sequence>
<keyword evidence="2" id="KW-0472">Membrane</keyword>
<feature type="transmembrane region" description="Helical" evidence="2">
    <location>
        <begin position="290"/>
        <end position="309"/>
    </location>
</feature>
<dbReference type="AlphaFoldDB" id="A0A7S1F9V6"/>
<feature type="region of interest" description="Disordered" evidence="1">
    <location>
        <begin position="439"/>
        <end position="465"/>
    </location>
</feature>
<name>A0A7S1F9V6_NOCSC</name>
<feature type="transmembrane region" description="Helical" evidence="2">
    <location>
        <begin position="390"/>
        <end position="418"/>
    </location>
</feature>
<evidence type="ECO:0000256" key="1">
    <source>
        <dbReference type="SAM" id="MobiDB-lite"/>
    </source>
</evidence>
<feature type="transmembrane region" description="Helical" evidence="2">
    <location>
        <begin position="256"/>
        <end position="278"/>
    </location>
</feature>
<proteinExistence type="predicted"/>
<feature type="compositionally biased region" description="Basic and acidic residues" evidence="1">
    <location>
        <begin position="440"/>
        <end position="456"/>
    </location>
</feature>
<organism evidence="3">
    <name type="scientific">Noctiluca scintillans</name>
    <name type="common">Sea sparkle</name>
    <name type="synonym">Red tide dinoflagellate</name>
    <dbReference type="NCBI Taxonomy" id="2966"/>
    <lineage>
        <taxon>Eukaryota</taxon>
        <taxon>Sar</taxon>
        <taxon>Alveolata</taxon>
        <taxon>Dinophyceae</taxon>
        <taxon>Noctilucales</taxon>
        <taxon>Noctilucaceae</taxon>
        <taxon>Noctiluca</taxon>
    </lineage>
</organism>
<gene>
    <name evidence="3" type="ORF">NSCI0253_LOCUS26101</name>
</gene>
<accession>A0A7S1F9V6</accession>